<dbReference type="EMBL" id="QLMC01000002">
    <property type="protein sequence ID" value="RAK00166.1"/>
    <property type="molecule type" value="Genomic_DNA"/>
</dbReference>
<name>A0A327X1A2_LARAB</name>
<evidence type="ECO:0000313" key="2">
    <source>
        <dbReference type="EMBL" id="RAK00166.1"/>
    </source>
</evidence>
<keyword evidence="2" id="KW-0808">Transferase</keyword>
<comment type="caution">
    <text evidence="2">The sequence shown here is derived from an EMBL/GenBank/DDBJ whole genome shotgun (WGS) entry which is preliminary data.</text>
</comment>
<sequence>MPKPLLLMINRREFLHQTPSLLGLLMSLPALAQTGRAAKKSIILRSSWQTVNIGDIGHTPGVITLLEKYLPEVEVRLWPSSVENGVAELLQRRFPNVPIIQTPDEISREFSECSFLLHGSGPSLVARNDVKRWSQDTGKPYGIYGITFPGVYAPGAAASKINPLDIDLLNKAQFTFFRDSVSLGIAKEAGISCPIMEFAPDGAFAVDFRNDQAATDFLGKNGLEEGKFMCVIPRSRFTPYWEIPSKKTPFDPERNARNEAMREHDHAPLREAIIAVVRQTPMKILIVPEDETQVKLGKQILLDKLPDDVKKKVVWRDRYWLTDEAVSTYIRSAGMFGLEMHSPIMCVGHGIPAIVCRFSEQTSKGFMWRDIGLDDWLFDVDKPDEVARIVPAVLAMAKDPKAARAKAAKGRAFVEKRQRETMAVLAKTLMV</sequence>
<accession>A0A327X1A2</accession>
<dbReference type="InterPro" id="IPR007345">
    <property type="entry name" value="Polysacch_pyruvyl_Trfase"/>
</dbReference>
<dbReference type="GO" id="GO:0016740">
    <property type="term" value="F:transferase activity"/>
    <property type="evidence" value="ECO:0007669"/>
    <property type="project" value="UniProtKB-KW"/>
</dbReference>
<dbReference type="Pfam" id="PF04230">
    <property type="entry name" value="PS_pyruv_trans"/>
    <property type="match status" value="1"/>
</dbReference>
<proteinExistence type="predicted"/>
<evidence type="ECO:0000313" key="3">
    <source>
        <dbReference type="Proteomes" id="UP000248790"/>
    </source>
</evidence>
<organism evidence="2 3">
    <name type="scientific">Larkinella arboricola</name>
    <dbReference type="NCBI Taxonomy" id="643671"/>
    <lineage>
        <taxon>Bacteria</taxon>
        <taxon>Pseudomonadati</taxon>
        <taxon>Bacteroidota</taxon>
        <taxon>Cytophagia</taxon>
        <taxon>Cytophagales</taxon>
        <taxon>Spirosomataceae</taxon>
        <taxon>Larkinella</taxon>
    </lineage>
</organism>
<reference evidence="2 3" key="1">
    <citation type="submission" date="2018-06" db="EMBL/GenBank/DDBJ databases">
        <title>Genomic Encyclopedia of Archaeal and Bacterial Type Strains, Phase II (KMG-II): from individual species to whole genera.</title>
        <authorList>
            <person name="Goeker M."/>
        </authorList>
    </citation>
    <scope>NUCLEOTIDE SEQUENCE [LARGE SCALE GENOMIC DNA]</scope>
    <source>
        <strain evidence="2 3">DSM 21851</strain>
    </source>
</reference>
<feature type="domain" description="Polysaccharide pyruvyl transferase" evidence="1">
    <location>
        <begin position="85"/>
        <end position="356"/>
    </location>
</feature>
<dbReference type="Proteomes" id="UP000248790">
    <property type="component" value="Unassembled WGS sequence"/>
</dbReference>
<keyword evidence="3" id="KW-1185">Reference proteome</keyword>
<dbReference type="AlphaFoldDB" id="A0A327X1A2"/>
<protein>
    <submittedName>
        <fullName evidence="2">Polysaccharide pyruvyl transferase</fullName>
    </submittedName>
</protein>
<gene>
    <name evidence="2" type="ORF">LX87_01864</name>
</gene>
<evidence type="ECO:0000259" key="1">
    <source>
        <dbReference type="Pfam" id="PF04230"/>
    </source>
</evidence>